<sequence length="206" mass="23620">MSNYVKATQAVSEQKSQLRLLVSTFCLLLAVVVLAGCASKPEPRIDYARDVNFSQYQTFGFFTNPDTNTEEYQSLLTDHFKSALRREMEALGYRYQPDNAQLLLNFASMTEDKTDIRTSPFRANVGFGRFGHRSAWHLGFPIYQSDIETVHYKQGTVRVDLVDAAQNRLIWQGVQEGRLTREALRNPKQAVDETVALIFQRFPTRQ</sequence>
<dbReference type="Proteomes" id="UP001336314">
    <property type="component" value="Unassembled WGS sequence"/>
</dbReference>
<name>A0ABU7J0W6_9GAMM</name>
<feature type="domain" description="DUF4136" evidence="1">
    <location>
        <begin position="45"/>
        <end position="203"/>
    </location>
</feature>
<dbReference type="RefSeq" id="WP_330127241.1">
    <property type="nucleotide sequence ID" value="NZ_JAUHLI010000001.1"/>
</dbReference>
<evidence type="ECO:0000259" key="1">
    <source>
        <dbReference type="Pfam" id="PF13590"/>
    </source>
</evidence>
<proteinExistence type="predicted"/>
<keyword evidence="3" id="KW-1185">Reference proteome</keyword>
<dbReference type="InterPro" id="IPR025411">
    <property type="entry name" value="DUF4136"/>
</dbReference>
<dbReference type="Pfam" id="PF13590">
    <property type="entry name" value="DUF4136"/>
    <property type="match status" value="1"/>
</dbReference>
<reference evidence="2 3" key="1">
    <citation type="submission" date="2023-07" db="EMBL/GenBank/DDBJ databases">
        <title>Alkalimonas sp., MEB108 novel, alkaliphilic bacterium isolated from Lonar Lake, India.</title>
        <authorList>
            <person name="Joshi A."/>
            <person name="Thite S."/>
        </authorList>
    </citation>
    <scope>NUCLEOTIDE SEQUENCE [LARGE SCALE GENOMIC DNA]</scope>
    <source>
        <strain evidence="2 3">MEB108</strain>
    </source>
</reference>
<organism evidence="2 3">
    <name type="scientific">Alkalimonas cellulosilytica</name>
    <dbReference type="NCBI Taxonomy" id="3058395"/>
    <lineage>
        <taxon>Bacteria</taxon>
        <taxon>Pseudomonadati</taxon>
        <taxon>Pseudomonadota</taxon>
        <taxon>Gammaproteobacteria</taxon>
        <taxon>Alkalimonas</taxon>
    </lineage>
</organism>
<dbReference type="EMBL" id="JAUHLI010000001">
    <property type="protein sequence ID" value="MEE2000087.1"/>
    <property type="molecule type" value="Genomic_DNA"/>
</dbReference>
<evidence type="ECO:0000313" key="2">
    <source>
        <dbReference type="EMBL" id="MEE2000087.1"/>
    </source>
</evidence>
<protein>
    <submittedName>
        <fullName evidence="2">DUF4136 domain-containing protein</fullName>
    </submittedName>
</protein>
<dbReference type="Gene3D" id="3.30.160.670">
    <property type="match status" value="1"/>
</dbReference>
<accession>A0ABU7J0W6</accession>
<evidence type="ECO:0000313" key="3">
    <source>
        <dbReference type="Proteomes" id="UP001336314"/>
    </source>
</evidence>
<comment type="caution">
    <text evidence="2">The sequence shown here is derived from an EMBL/GenBank/DDBJ whole genome shotgun (WGS) entry which is preliminary data.</text>
</comment>
<gene>
    <name evidence="2" type="ORF">QWY20_01365</name>
</gene>